<protein>
    <submittedName>
        <fullName evidence="1">Uncharacterized protein</fullName>
    </submittedName>
</protein>
<accession>A0A172WR93</accession>
<organism evidence="1 2">
    <name type="scientific">Stutzerimonas stutzeri</name>
    <name type="common">Pseudomonas stutzeri</name>
    <dbReference type="NCBI Taxonomy" id="316"/>
    <lineage>
        <taxon>Bacteria</taxon>
        <taxon>Pseudomonadati</taxon>
        <taxon>Pseudomonadota</taxon>
        <taxon>Gammaproteobacteria</taxon>
        <taxon>Pseudomonadales</taxon>
        <taxon>Pseudomonadaceae</taxon>
        <taxon>Stutzerimonas</taxon>
    </lineage>
</organism>
<dbReference type="RefSeq" id="WP_064481578.1">
    <property type="nucleotide sequence ID" value="NZ_CP015641.1"/>
</dbReference>
<dbReference type="AlphaFoldDB" id="A0A172WR93"/>
<sequence length="136" mass="15813">MRNPVWPDHFRYIDEIGPEGVSIICKRYVVIRETEHCYWLVVPSYAYVAKARLERGGIPKYAKRVLKESGRRFAYPEKAKALESYKSRKRWQLRHAELATERARAALDEIKDLSAIEDLRICAGGDYIKNLGWEAA</sequence>
<dbReference type="EMBL" id="CP015641">
    <property type="protein sequence ID" value="ANF26004.1"/>
    <property type="molecule type" value="Genomic_DNA"/>
</dbReference>
<reference evidence="1 2" key="1">
    <citation type="submission" date="2016-05" db="EMBL/GenBank/DDBJ databases">
        <title>Genome sequence of Pseudomonas stutzeri 273 and identification of the exopolysaccharide biosynthesis locus.</title>
        <authorList>
            <person name="Wu S."/>
            <person name="Sun C."/>
        </authorList>
    </citation>
    <scope>NUCLEOTIDE SEQUENCE [LARGE SCALE GENOMIC DNA]</scope>
    <source>
        <strain evidence="1 2">273</strain>
    </source>
</reference>
<proteinExistence type="predicted"/>
<gene>
    <name evidence="1" type="ORF">PS273GM_13050</name>
</gene>
<evidence type="ECO:0000313" key="1">
    <source>
        <dbReference type="EMBL" id="ANF26004.1"/>
    </source>
</evidence>
<evidence type="ECO:0000313" key="2">
    <source>
        <dbReference type="Proteomes" id="UP000077787"/>
    </source>
</evidence>
<dbReference type="Proteomes" id="UP000077787">
    <property type="component" value="Chromosome"/>
</dbReference>
<dbReference type="OrthoDB" id="6894274at2"/>
<name>A0A172WR93_STUST</name>